<keyword evidence="3" id="KW-1185">Reference proteome</keyword>
<reference evidence="2" key="1">
    <citation type="submission" date="2019-05" db="EMBL/GenBank/DDBJ databases">
        <title>Annotation for the trematode Paragonimus heterotremus.</title>
        <authorList>
            <person name="Choi Y.-J."/>
        </authorList>
    </citation>
    <scope>NUCLEOTIDE SEQUENCE</scope>
    <source>
        <strain evidence="2">LC</strain>
    </source>
</reference>
<comment type="caution">
    <text evidence="2">The sequence shown here is derived from an EMBL/GenBank/DDBJ whole genome shotgun (WGS) entry which is preliminary data.</text>
</comment>
<evidence type="ECO:0000313" key="3">
    <source>
        <dbReference type="Proteomes" id="UP000748531"/>
    </source>
</evidence>
<dbReference type="AlphaFoldDB" id="A0A8J4SX72"/>
<evidence type="ECO:0000313" key="2">
    <source>
        <dbReference type="EMBL" id="KAF5398915.1"/>
    </source>
</evidence>
<gene>
    <name evidence="2" type="ORF">PHET_08015</name>
</gene>
<dbReference type="EMBL" id="LUCH01004526">
    <property type="protein sequence ID" value="KAF5398915.1"/>
    <property type="molecule type" value="Genomic_DNA"/>
</dbReference>
<dbReference type="Proteomes" id="UP000748531">
    <property type="component" value="Unassembled WGS sequence"/>
</dbReference>
<feature type="compositionally biased region" description="Basic residues" evidence="1">
    <location>
        <begin position="412"/>
        <end position="430"/>
    </location>
</feature>
<sequence length="462" mass="52886">VVCFVYVSKLVAPSKNYQCSLLDSPLRRFGTLVRLANRCYQSKLKKMLFLDSGLWPIKIGYPAHFGPHVLLPEAEFRLVWRLLRCNRCCFRKLYHKLVHDDCLRAGCVTNVAQPFHSLTRAIKAVLLGLSLNKRSSSQLIVESSNCTSGDFSSPVHSFTAVIRATVKVQNPPSVCPSHARDLFTLFYCDETEKGTSIDPSASFSRFIVPRGHSSFFRLHLVDEDTTDEDETNGVTEPPAVDVVSLGTRRVFSDPVQDFFRNIQRDSWLATNNFPVTYSHIDPRIIEANEKWNSFYDVHSYKRSTTQTVGKHPIQKRTVRFPLDSPVSAVHCMFTYAVALKLERKNRIWEIEAHHRVFDRYRRLLCEGLDPITASERAAIFDETEELVELVEIASEKGEQQSIHTVECMDKRRQSRKQRKHRKFPSSKNKHSSAIETLTSSKHCCVQPTTNGETKLLKSKFFV</sequence>
<feature type="non-terminal residue" evidence="2">
    <location>
        <position position="1"/>
    </location>
</feature>
<protein>
    <submittedName>
        <fullName evidence="2">Uncharacterized protein</fullName>
    </submittedName>
</protein>
<dbReference type="OrthoDB" id="6251695at2759"/>
<name>A0A8J4SX72_9TREM</name>
<evidence type="ECO:0000256" key="1">
    <source>
        <dbReference type="SAM" id="MobiDB-lite"/>
    </source>
</evidence>
<feature type="region of interest" description="Disordered" evidence="1">
    <location>
        <begin position="408"/>
        <end position="434"/>
    </location>
</feature>
<organism evidence="2 3">
    <name type="scientific">Paragonimus heterotremus</name>
    <dbReference type="NCBI Taxonomy" id="100268"/>
    <lineage>
        <taxon>Eukaryota</taxon>
        <taxon>Metazoa</taxon>
        <taxon>Spiralia</taxon>
        <taxon>Lophotrochozoa</taxon>
        <taxon>Platyhelminthes</taxon>
        <taxon>Trematoda</taxon>
        <taxon>Digenea</taxon>
        <taxon>Plagiorchiida</taxon>
        <taxon>Troglotremata</taxon>
        <taxon>Troglotrematidae</taxon>
        <taxon>Paragonimus</taxon>
    </lineage>
</organism>
<proteinExistence type="predicted"/>
<accession>A0A8J4SX72</accession>